<comment type="caution">
    <text evidence="1">The sequence shown here is derived from an EMBL/GenBank/DDBJ whole genome shotgun (WGS) entry which is preliminary data.</text>
</comment>
<gene>
    <name evidence="1" type="ORF">ACFQ4P_08475</name>
</gene>
<sequence length="235" mass="26565">MFSQNFKAMLSGVITRGSTEVMIGKNNRLFQRDIQHLNVDAGSVDPIDPLLDYSGRFDDVWMPFDANVFSLEIGIGDVADVTGTLANMQVIDPAKGPELLKRDANLRRRLISEVQGFAKDDDKKKPVVLAAQRFANHQITFDEMQRAQEQFFGGPTRVPNDFKRNMTKRLADWQALVADEKAATIIQESVIKISEVDYENNNDISDALVVDVQRAFSEPAYAHQMFLKWSQNQPE</sequence>
<dbReference type="EMBL" id="JBHTOC010000011">
    <property type="protein sequence ID" value="MFD1430280.1"/>
    <property type="molecule type" value="Genomic_DNA"/>
</dbReference>
<dbReference type="Proteomes" id="UP001597196">
    <property type="component" value="Unassembled WGS sequence"/>
</dbReference>
<name>A0ABW4CKV1_9LACO</name>
<keyword evidence="2" id="KW-1185">Reference proteome</keyword>
<protein>
    <submittedName>
        <fullName evidence="1">Uncharacterized protein</fullName>
    </submittedName>
</protein>
<organism evidence="1 2">
    <name type="scientific">Lacticaseibacillus mingshuiensis</name>
    <dbReference type="NCBI Taxonomy" id="2799574"/>
    <lineage>
        <taxon>Bacteria</taxon>
        <taxon>Bacillati</taxon>
        <taxon>Bacillota</taxon>
        <taxon>Bacilli</taxon>
        <taxon>Lactobacillales</taxon>
        <taxon>Lactobacillaceae</taxon>
        <taxon>Lacticaseibacillus</taxon>
    </lineage>
</organism>
<proteinExistence type="predicted"/>
<dbReference type="RefSeq" id="WP_203626598.1">
    <property type="nucleotide sequence ID" value="NZ_BOLQ01000006.1"/>
</dbReference>
<accession>A0ABW4CKV1</accession>
<evidence type="ECO:0000313" key="1">
    <source>
        <dbReference type="EMBL" id="MFD1430280.1"/>
    </source>
</evidence>
<reference evidence="2" key="1">
    <citation type="journal article" date="2019" name="Int. J. Syst. Evol. Microbiol.">
        <title>The Global Catalogue of Microorganisms (GCM) 10K type strain sequencing project: providing services to taxonomists for standard genome sequencing and annotation.</title>
        <authorList>
            <consortium name="The Broad Institute Genomics Platform"/>
            <consortium name="The Broad Institute Genome Sequencing Center for Infectious Disease"/>
            <person name="Wu L."/>
            <person name="Ma J."/>
        </authorList>
    </citation>
    <scope>NUCLEOTIDE SEQUENCE [LARGE SCALE GENOMIC DNA]</scope>
    <source>
        <strain evidence="2">CCM 8980</strain>
    </source>
</reference>
<evidence type="ECO:0000313" key="2">
    <source>
        <dbReference type="Proteomes" id="UP001597196"/>
    </source>
</evidence>